<proteinExistence type="predicted"/>
<dbReference type="EMBL" id="JBHTLY010000003">
    <property type="protein sequence ID" value="MFD1201983.1"/>
    <property type="molecule type" value="Genomic_DNA"/>
</dbReference>
<evidence type="ECO:0000313" key="2">
    <source>
        <dbReference type="Proteomes" id="UP001597181"/>
    </source>
</evidence>
<protein>
    <submittedName>
        <fullName evidence="1">Uncharacterized protein</fullName>
    </submittedName>
</protein>
<comment type="caution">
    <text evidence="1">The sequence shown here is derived from an EMBL/GenBank/DDBJ whole genome shotgun (WGS) entry which is preliminary data.</text>
</comment>
<evidence type="ECO:0000313" key="1">
    <source>
        <dbReference type="EMBL" id="MFD1201983.1"/>
    </source>
</evidence>
<organism evidence="1 2">
    <name type="scientific">Leucobacter albus</name>
    <dbReference type="NCBI Taxonomy" id="272210"/>
    <lineage>
        <taxon>Bacteria</taxon>
        <taxon>Bacillati</taxon>
        <taxon>Actinomycetota</taxon>
        <taxon>Actinomycetes</taxon>
        <taxon>Micrococcales</taxon>
        <taxon>Microbacteriaceae</taxon>
        <taxon>Leucobacter</taxon>
    </lineage>
</organism>
<gene>
    <name evidence="1" type="ORF">ACFQ3U_08765</name>
</gene>
<dbReference type="Proteomes" id="UP001597181">
    <property type="component" value="Unassembled WGS sequence"/>
</dbReference>
<dbReference type="RefSeq" id="WP_343961860.1">
    <property type="nucleotide sequence ID" value="NZ_BAAAKZ010000013.1"/>
</dbReference>
<accession>A0ABW3TPM1</accession>
<keyword evidence="2" id="KW-1185">Reference proteome</keyword>
<name>A0ABW3TPM1_9MICO</name>
<sequence>MNDKISAGAYKWAKKNGFKFVTTLVWNHETDEPEVIDREPIEYYLAESVTYEEDDAYQVAQEDRRRKHEALRRSYQRKRAFTATGLVGDKKFIYGMVHKLEDISGKTLPDDFSGTADDLAEALGMKIEKMAKRFNKLPDATRRPTVDDLRALGTITISV</sequence>
<reference evidence="2" key="1">
    <citation type="journal article" date="2019" name="Int. J. Syst. Evol. Microbiol.">
        <title>The Global Catalogue of Microorganisms (GCM) 10K type strain sequencing project: providing services to taxonomists for standard genome sequencing and annotation.</title>
        <authorList>
            <consortium name="The Broad Institute Genomics Platform"/>
            <consortium name="The Broad Institute Genome Sequencing Center for Infectious Disease"/>
            <person name="Wu L."/>
            <person name="Ma J."/>
        </authorList>
    </citation>
    <scope>NUCLEOTIDE SEQUENCE [LARGE SCALE GENOMIC DNA]</scope>
    <source>
        <strain evidence="2">CCUG 50213</strain>
    </source>
</reference>